<keyword evidence="8" id="KW-1185">Reference proteome</keyword>
<evidence type="ECO:0000256" key="4">
    <source>
        <dbReference type="ARBA" id="ARBA00022989"/>
    </source>
</evidence>
<comment type="caution">
    <text evidence="7">The sequence shown here is derived from an EMBL/GenBank/DDBJ whole genome shotgun (WGS) entry which is preliminary data.</text>
</comment>
<dbReference type="STRING" id="329046.A0A1Y2CDR9"/>
<feature type="transmembrane region" description="Helical" evidence="6">
    <location>
        <begin position="269"/>
        <end position="290"/>
    </location>
</feature>
<gene>
    <name evidence="7" type="ORF">BCR33DRAFT_716499</name>
</gene>
<dbReference type="Proteomes" id="UP000193642">
    <property type="component" value="Unassembled WGS sequence"/>
</dbReference>
<evidence type="ECO:0000256" key="6">
    <source>
        <dbReference type="SAM" id="Phobius"/>
    </source>
</evidence>
<evidence type="ECO:0000256" key="1">
    <source>
        <dbReference type="ARBA" id="ARBA00004141"/>
    </source>
</evidence>
<dbReference type="Pfam" id="PF01222">
    <property type="entry name" value="ERG4_ERG24"/>
    <property type="match status" value="1"/>
</dbReference>
<feature type="transmembrane region" description="Helical" evidence="6">
    <location>
        <begin position="425"/>
        <end position="445"/>
    </location>
</feature>
<reference evidence="7 8" key="1">
    <citation type="submission" date="2016-07" db="EMBL/GenBank/DDBJ databases">
        <title>Pervasive Adenine N6-methylation of Active Genes in Fungi.</title>
        <authorList>
            <consortium name="DOE Joint Genome Institute"/>
            <person name="Mondo S.J."/>
            <person name="Dannebaum R.O."/>
            <person name="Kuo R.C."/>
            <person name="Labutti K."/>
            <person name="Haridas S."/>
            <person name="Kuo A."/>
            <person name="Salamov A."/>
            <person name="Ahrendt S.R."/>
            <person name="Lipzen A."/>
            <person name="Sullivan W."/>
            <person name="Andreopoulos W.B."/>
            <person name="Clum A."/>
            <person name="Lindquist E."/>
            <person name="Daum C."/>
            <person name="Ramamoorthy G.K."/>
            <person name="Gryganskyi A."/>
            <person name="Culley D."/>
            <person name="Magnuson J.K."/>
            <person name="James T.Y."/>
            <person name="O'Malley M.A."/>
            <person name="Stajich J.E."/>
            <person name="Spatafora J.W."/>
            <person name="Visel A."/>
            <person name="Grigoriev I.V."/>
        </authorList>
    </citation>
    <scope>NUCLEOTIDE SEQUENCE [LARGE SCALE GENOMIC DNA]</scope>
    <source>
        <strain evidence="7 8">JEL800</strain>
    </source>
</reference>
<evidence type="ECO:0000256" key="3">
    <source>
        <dbReference type="ARBA" id="ARBA00022692"/>
    </source>
</evidence>
<feature type="transmembrane region" description="Helical" evidence="6">
    <location>
        <begin position="400"/>
        <end position="419"/>
    </location>
</feature>
<dbReference type="OrthoDB" id="5326588at2759"/>
<feature type="non-terminal residue" evidence="7">
    <location>
        <position position="1"/>
    </location>
</feature>
<dbReference type="PANTHER" id="PTHR21257">
    <property type="entry name" value="DELTA(14)-STEROL REDUCTASE"/>
    <property type="match status" value="1"/>
</dbReference>
<evidence type="ECO:0000256" key="5">
    <source>
        <dbReference type="ARBA" id="ARBA00023136"/>
    </source>
</evidence>
<feature type="transmembrane region" description="Helical" evidence="6">
    <location>
        <begin position="310"/>
        <end position="332"/>
    </location>
</feature>
<dbReference type="InterPro" id="IPR001171">
    <property type="entry name" value="ERG24_DHCR-like"/>
</dbReference>
<dbReference type="GO" id="GO:0016628">
    <property type="term" value="F:oxidoreductase activity, acting on the CH-CH group of donors, NAD or NADP as acceptor"/>
    <property type="evidence" value="ECO:0007669"/>
    <property type="project" value="InterPro"/>
</dbReference>
<comment type="similarity">
    <text evidence="2">Belongs to the ERG4/ERG24 family.</text>
</comment>
<dbReference type="Gene3D" id="1.20.120.1630">
    <property type="match status" value="1"/>
</dbReference>
<feature type="transmembrane region" description="Helical" evidence="6">
    <location>
        <begin position="241"/>
        <end position="263"/>
    </location>
</feature>
<protein>
    <recommendedName>
        <fullName evidence="9">ERG4/ERG24 ergosterol biosynthesis protein</fullName>
    </recommendedName>
</protein>
<feature type="transmembrane region" description="Helical" evidence="6">
    <location>
        <begin position="30"/>
        <end position="49"/>
    </location>
</feature>
<dbReference type="GO" id="GO:0016126">
    <property type="term" value="P:sterol biosynthetic process"/>
    <property type="evidence" value="ECO:0007669"/>
    <property type="project" value="InterPro"/>
</dbReference>
<dbReference type="AlphaFoldDB" id="A0A1Y2CDR9"/>
<name>A0A1Y2CDR9_9FUNG</name>
<proteinExistence type="inferred from homology"/>
<evidence type="ECO:0000256" key="2">
    <source>
        <dbReference type="ARBA" id="ARBA00005402"/>
    </source>
</evidence>
<keyword evidence="4 6" id="KW-1133">Transmembrane helix</keyword>
<evidence type="ECO:0008006" key="9">
    <source>
        <dbReference type="Google" id="ProtNLM"/>
    </source>
</evidence>
<sequence length="478" mass="53709">NISRFTAFAEEWFILDLAPKRSSLTGPSNGIIRILFSVVYVTILLWMIVQLPSNDGANHSDAKTQRDALLTIAALAASVLVPGIFRFLVLSAGAIVAGLLPLLQVIETFSLIWVLLMIVPGSTVAGYTCSFDGKVLPYKLNGLAVLFVTVAFYYGLCTAGWKDPTYLAAHFFDAERPVDAGYQRCLTRDQVLAAPKNENGDIEDLPALLAKLPVNKNTIWALEYFNGSFFNPRVFGVDVKMALYCLGAVMLQLNILSMAALHTVNNGGVTANAVTVYVFIFTWFLIEYSYYENVHLYTYDLFAEKIGAKLVFGCLGFYPYLYCIGGIVLTIYTPNTNSAYGPTFLVFYTGWFLTRGANMQKFFYKTDPASTTVFFGKVEQKVIPGSRILYSGFWGVSRHVNYLGEIIQGVALALPGFLVLYSTEPFWLCLVPWIYPLYYVCLFIPRERDDNEICRKKYGKAWDEYCEKVPYRIVPYIY</sequence>
<dbReference type="PANTHER" id="PTHR21257:SF52">
    <property type="entry name" value="DELTA(14)-STEROL REDUCTASE TM7SF2"/>
    <property type="match status" value="1"/>
</dbReference>
<feature type="transmembrane region" description="Helical" evidence="6">
    <location>
        <begin position="96"/>
        <end position="118"/>
    </location>
</feature>
<organism evidence="7 8">
    <name type="scientific">Rhizoclosmatium globosum</name>
    <dbReference type="NCBI Taxonomy" id="329046"/>
    <lineage>
        <taxon>Eukaryota</taxon>
        <taxon>Fungi</taxon>
        <taxon>Fungi incertae sedis</taxon>
        <taxon>Chytridiomycota</taxon>
        <taxon>Chytridiomycota incertae sedis</taxon>
        <taxon>Chytridiomycetes</taxon>
        <taxon>Chytridiales</taxon>
        <taxon>Chytriomycetaceae</taxon>
        <taxon>Rhizoclosmatium</taxon>
    </lineage>
</organism>
<feature type="transmembrane region" description="Helical" evidence="6">
    <location>
        <begin position="338"/>
        <end position="354"/>
    </location>
</feature>
<comment type="subcellular location">
    <subcellularLocation>
        <location evidence="1">Membrane</location>
        <topology evidence="1">Multi-pass membrane protein</topology>
    </subcellularLocation>
</comment>
<feature type="transmembrane region" description="Helical" evidence="6">
    <location>
        <begin position="69"/>
        <end position="89"/>
    </location>
</feature>
<evidence type="ECO:0000313" key="7">
    <source>
        <dbReference type="EMBL" id="ORY45172.1"/>
    </source>
</evidence>
<dbReference type="EMBL" id="MCGO01000020">
    <property type="protein sequence ID" value="ORY45172.1"/>
    <property type="molecule type" value="Genomic_DNA"/>
</dbReference>
<keyword evidence="5 6" id="KW-0472">Membrane</keyword>
<feature type="transmembrane region" description="Helical" evidence="6">
    <location>
        <begin position="138"/>
        <end position="156"/>
    </location>
</feature>
<accession>A0A1Y2CDR9</accession>
<keyword evidence="3 6" id="KW-0812">Transmembrane</keyword>
<evidence type="ECO:0000313" key="8">
    <source>
        <dbReference type="Proteomes" id="UP000193642"/>
    </source>
</evidence>
<dbReference type="GO" id="GO:0005789">
    <property type="term" value="C:endoplasmic reticulum membrane"/>
    <property type="evidence" value="ECO:0007669"/>
    <property type="project" value="TreeGrafter"/>
</dbReference>